<comment type="pathway">
    <text evidence="2">Amino-acid biosynthesis; L-serine biosynthesis; L-serine from 3-phospho-D-glycerate: step 2/3.</text>
</comment>
<comment type="catalytic activity">
    <reaction evidence="11">
        <text>O-phospho-L-serine + 2-oxoglutarate = 3-phosphooxypyruvate + L-glutamate</text>
        <dbReference type="Rhea" id="RHEA:14329"/>
        <dbReference type="ChEBI" id="CHEBI:16810"/>
        <dbReference type="ChEBI" id="CHEBI:18110"/>
        <dbReference type="ChEBI" id="CHEBI:29985"/>
        <dbReference type="ChEBI" id="CHEBI:57524"/>
        <dbReference type="EC" id="2.6.1.52"/>
    </reaction>
</comment>
<dbReference type="Proteomes" id="UP000631653">
    <property type="component" value="Unassembled WGS sequence"/>
</dbReference>
<dbReference type="Gene3D" id="3.90.1150.10">
    <property type="entry name" value="Aspartate Aminotransferase, domain 1"/>
    <property type="match status" value="1"/>
</dbReference>
<keyword evidence="5" id="KW-0963">Cytoplasm</keyword>
<dbReference type="NCBIfam" id="TIGR01365">
    <property type="entry name" value="serC_2"/>
    <property type="match status" value="1"/>
</dbReference>
<evidence type="ECO:0000256" key="1">
    <source>
        <dbReference type="ARBA" id="ARBA00001933"/>
    </source>
</evidence>
<keyword evidence="7" id="KW-0028">Amino-acid biosynthesis</keyword>
<sequence length="396" mass="42354">MTVTATPVSSRPGKPLARPANPAFSSGPCAKRPGWTIEALSGALLGRSHRAPEGRARLKEVIDRSAAVLGMPEGWRLGIVPGSDTGAVEMILWSLLGTRPVDVLAFESFSATWANDITAQLKLDARVLTADYGALPSLADVDWSRDVVLAWNGTTSGVKLPDDAAIPADHEGLVICDATSAAFAMDLPWEKLDVVTWSWQKVLGGEAAHGMLALSPRAVARLEEGPAPRPLPKVFRLTSKGKLIEGIFRGDTINTPSMLCVEDALDGLRWAESAGGLQGLISRSKANLAAVEAWEKTSEWAEFLARDAATRSSTAICLRIVAPWFTVLDEETQAKAAKEIAGLLAREGVAYDIASYRDAPAGLRIWGGATVETSDIAALLPWLDWAEAEARHTFTR</sequence>
<dbReference type="PANTHER" id="PTHR21152">
    <property type="entry name" value="AMINOTRANSFERASE CLASS V"/>
    <property type="match status" value="1"/>
</dbReference>
<keyword evidence="14" id="KW-1185">Reference proteome</keyword>
<evidence type="ECO:0000256" key="4">
    <source>
        <dbReference type="ARBA" id="ARBA00013030"/>
    </source>
</evidence>
<dbReference type="PIRSF" id="PIRSF000525">
    <property type="entry name" value="SerC"/>
    <property type="match status" value="1"/>
</dbReference>
<evidence type="ECO:0000256" key="9">
    <source>
        <dbReference type="ARBA" id="ARBA00022898"/>
    </source>
</evidence>
<evidence type="ECO:0000256" key="11">
    <source>
        <dbReference type="ARBA" id="ARBA00049007"/>
    </source>
</evidence>
<evidence type="ECO:0000313" key="13">
    <source>
        <dbReference type="EMBL" id="NHN87521.1"/>
    </source>
</evidence>
<dbReference type="EMBL" id="WOSY01000002">
    <property type="protein sequence ID" value="NHN87521.1"/>
    <property type="molecule type" value="Genomic_DNA"/>
</dbReference>
<dbReference type="GO" id="GO:0004648">
    <property type="term" value="F:O-phospho-L-serine:2-oxoglutarate aminotransferase activity"/>
    <property type="evidence" value="ECO:0007669"/>
    <property type="project" value="UniProtKB-EC"/>
</dbReference>
<comment type="cofactor">
    <cofactor evidence="1">
        <name>pyridoxal 5'-phosphate</name>
        <dbReference type="ChEBI" id="CHEBI:597326"/>
    </cofactor>
</comment>
<dbReference type="InterPro" id="IPR006271">
    <property type="entry name" value="Pser_aminoTfrase_methanosarc"/>
</dbReference>
<reference evidence="13 14" key="1">
    <citation type="journal article" date="2020" name="Int. J. Syst. Evol. Microbiol.">
        <title>Novel acetic acid bacteria from cider fermentations: Acetobacter conturbans sp. nov. and Acetobacter fallax sp. nov.</title>
        <authorList>
            <person name="Sombolestani A.S."/>
            <person name="Cleenwerck I."/>
            <person name="Cnockaert M."/>
            <person name="Borremans W."/>
            <person name="Wieme A.D."/>
            <person name="De Vuyst L."/>
            <person name="Vandamme P."/>
        </authorList>
    </citation>
    <scope>NUCLEOTIDE SEQUENCE [LARGE SCALE GENOMIC DNA]</scope>
    <source>
        <strain evidence="13 14">LMG 1627</strain>
    </source>
</reference>
<evidence type="ECO:0000256" key="8">
    <source>
        <dbReference type="ARBA" id="ARBA00022679"/>
    </source>
</evidence>
<dbReference type="InterPro" id="IPR015422">
    <property type="entry name" value="PyrdxlP-dep_Trfase_small"/>
</dbReference>
<accession>A0ABX0JWB1</accession>
<feature type="region of interest" description="Disordered" evidence="12">
    <location>
        <begin position="1"/>
        <end position="27"/>
    </location>
</feature>
<keyword evidence="6 13" id="KW-0032">Aminotransferase</keyword>
<gene>
    <name evidence="13" type="ORF">GOB81_02595</name>
</gene>
<evidence type="ECO:0000256" key="7">
    <source>
        <dbReference type="ARBA" id="ARBA00022605"/>
    </source>
</evidence>
<comment type="similarity">
    <text evidence="3">Belongs to the class-V pyridoxal-phosphate-dependent aminotransferase family. SerC subfamily.</text>
</comment>
<evidence type="ECO:0000256" key="10">
    <source>
        <dbReference type="ARBA" id="ARBA00023299"/>
    </source>
</evidence>
<proteinExistence type="inferred from homology"/>
<evidence type="ECO:0000256" key="6">
    <source>
        <dbReference type="ARBA" id="ARBA00022576"/>
    </source>
</evidence>
<evidence type="ECO:0000256" key="5">
    <source>
        <dbReference type="ARBA" id="ARBA00022490"/>
    </source>
</evidence>
<dbReference type="EC" id="2.6.1.52" evidence="4"/>
<dbReference type="Gene3D" id="3.40.640.10">
    <property type="entry name" value="Type I PLP-dependent aspartate aminotransferase-like (Major domain)"/>
    <property type="match status" value="1"/>
</dbReference>
<dbReference type="PANTHER" id="PTHR21152:SF40">
    <property type="entry name" value="ALANINE--GLYOXYLATE AMINOTRANSFERASE"/>
    <property type="match status" value="1"/>
</dbReference>
<keyword evidence="9" id="KW-0663">Pyridoxal phosphate</keyword>
<dbReference type="NCBIfam" id="NF002841">
    <property type="entry name" value="PRK03080.1-2"/>
    <property type="match status" value="1"/>
</dbReference>
<comment type="caution">
    <text evidence="13">The sequence shown here is derived from an EMBL/GenBank/DDBJ whole genome shotgun (WGS) entry which is preliminary data.</text>
</comment>
<evidence type="ECO:0000313" key="14">
    <source>
        <dbReference type="Proteomes" id="UP000631653"/>
    </source>
</evidence>
<keyword evidence="10" id="KW-0718">Serine biosynthesis</keyword>
<dbReference type="CDD" id="cd01494">
    <property type="entry name" value="AAT_I"/>
    <property type="match status" value="1"/>
</dbReference>
<name>A0ABX0JWB1_9PROT</name>
<dbReference type="RefSeq" id="WP_173568820.1">
    <property type="nucleotide sequence ID" value="NZ_WOSY01000002.1"/>
</dbReference>
<organism evidence="13 14">
    <name type="scientific">Acetobacter conturbans</name>
    <dbReference type="NCBI Taxonomy" id="1737472"/>
    <lineage>
        <taxon>Bacteria</taxon>
        <taxon>Pseudomonadati</taxon>
        <taxon>Pseudomonadota</taxon>
        <taxon>Alphaproteobacteria</taxon>
        <taxon>Acetobacterales</taxon>
        <taxon>Acetobacteraceae</taxon>
        <taxon>Acetobacter</taxon>
    </lineage>
</organism>
<dbReference type="SUPFAM" id="SSF53383">
    <property type="entry name" value="PLP-dependent transferases"/>
    <property type="match status" value="1"/>
</dbReference>
<evidence type="ECO:0000256" key="12">
    <source>
        <dbReference type="SAM" id="MobiDB-lite"/>
    </source>
</evidence>
<evidence type="ECO:0000256" key="3">
    <source>
        <dbReference type="ARBA" id="ARBA00006904"/>
    </source>
</evidence>
<keyword evidence="8 13" id="KW-0808">Transferase</keyword>
<dbReference type="InterPro" id="IPR015424">
    <property type="entry name" value="PyrdxlP-dep_Trfase"/>
</dbReference>
<protein>
    <recommendedName>
        <fullName evidence="4">phosphoserine transaminase</fullName>
        <ecNumber evidence="4">2.6.1.52</ecNumber>
    </recommendedName>
</protein>
<dbReference type="InterPro" id="IPR022278">
    <property type="entry name" value="Pser_aminoTfrase"/>
</dbReference>
<evidence type="ECO:0000256" key="2">
    <source>
        <dbReference type="ARBA" id="ARBA00005099"/>
    </source>
</evidence>
<dbReference type="InterPro" id="IPR015421">
    <property type="entry name" value="PyrdxlP-dep_Trfase_major"/>
</dbReference>